<dbReference type="PROSITE" id="PS51257">
    <property type="entry name" value="PROKAR_LIPOPROTEIN"/>
    <property type="match status" value="1"/>
</dbReference>
<reference evidence="2 3" key="1">
    <citation type="submission" date="2016-10" db="EMBL/GenBank/DDBJ databases">
        <authorList>
            <person name="Varghese N."/>
            <person name="Submissions S."/>
        </authorList>
    </citation>
    <scope>NUCLEOTIDE SEQUENCE [LARGE SCALE GENOMIC DNA]</scope>
    <source>
        <strain evidence="2 3">IBRC-M10081</strain>
    </source>
</reference>
<feature type="signal peptide" evidence="1">
    <location>
        <begin position="1"/>
        <end position="21"/>
    </location>
</feature>
<accession>A0A662Z6B6</accession>
<dbReference type="AlphaFoldDB" id="A0A662Z6B6"/>
<feature type="chain" id="PRO_5039474376" description="Lipoprotein" evidence="1">
    <location>
        <begin position="22"/>
        <end position="258"/>
    </location>
</feature>
<name>A0A662Z6B6_9STAP</name>
<dbReference type="RefSeq" id="WP_091475616.1">
    <property type="nucleotide sequence ID" value="NZ_FOIT01000005.1"/>
</dbReference>
<sequence length="258" mass="28524">MKLLKFCILASAVMLSGCAFHGIMPTQYDGEPLERDGEAIEAYVNDGQIININADRYPFIESNDLTGLAEVEGSDDDTEVIEAGEYTVPDDFEPGIYQLEIGGDVSSSAVVVYDSDDVRVLETSLLGRNGTSHVMLDDGYRLEFKTRFGTLNVTPIESEMVEAGEEGLVIPQGIYIVGEHIEAGDYSLKSEELLVMRNDGVPEVFWNSYGVTYEHVMERTMTDDYRPDELAESDLEVIVNLSEGDVVIVEKVLSILKN</sequence>
<evidence type="ECO:0000256" key="1">
    <source>
        <dbReference type="SAM" id="SignalP"/>
    </source>
</evidence>
<protein>
    <recommendedName>
        <fullName evidence="4">Lipoprotein</fullName>
    </recommendedName>
</protein>
<keyword evidence="3" id="KW-1185">Reference proteome</keyword>
<proteinExistence type="predicted"/>
<evidence type="ECO:0000313" key="3">
    <source>
        <dbReference type="Proteomes" id="UP000243605"/>
    </source>
</evidence>
<evidence type="ECO:0008006" key="4">
    <source>
        <dbReference type="Google" id="ProtNLM"/>
    </source>
</evidence>
<gene>
    <name evidence="2" type="ORF">SAMN05192557_1630</name>
</gene>
<dbReference type="EMBL" id="FOIT01000005">
    <property type="protein sequence ID" value="SEW10806.1"/>
    <property type="molecule type" value="Genomic_DNA"/>
</dbReference>
<dbReference type="OrthoDB" id="1650483at2"/>
<organism evidence="2 3">
    <name type="scientific">Aliicoccus persicus</name>
    <dbReference type="NCBI Taxonomy" id="930138"/>
    <lineage>
        <taxon>Bacteria</taxon>
        <taxon>Bacillati</taxon>
        <taxon>Bacillota</taxon>
        <taxon>Bacilli</taxon>
        <taxon>Bacillales</taxon>
        <taxon>Staphylococcaceae</taxon>
        <taxon>Aliicoccus</taxon>
    </lineage>
</organism>
<evidence type="ECO:0000313" key="2">
    <source>
        <dbReference type="EMBL" id="SEW10806.1"/>
    </source>
</evidence>
<dbReference type="Proteomes" id="UP000243605">
    <property type="component" value="Unassembled WGS sequence"/>
</dbReference>
<keyword evidence="1" id="KW-0732">Signal</keyword>